<evidence type="ECO:0000256" key="1">
    <source>
        <dbReference type="ARBA" id="ARBA00007905"/>
    </source>
</evidence>
<dbReference type="CDD" id="cd19133">
    <property type="entry name" value="AKR_AKR5F1"/>
    <property type="match status" value="1"/>
</dbReference>
<comment type="similarity">
    <text evidence="1">Belongs to the aldo/keto reductase family.</text>
</comment>
<dbReference type="PROSITE" id="PS00062">
    <property type="entry name" value="ALDOKETO_REDUCTASE_2"/>
    <property type="match status" value="1"/>
</dbReference>
<organism evidence="8 9">
    <name type="scientific">Cellulomonas soli</name>
    <dbReference type="NCBI Taxonomy" id="931535"/>
    <lineage>
        <taxon>Bacteria</taxon>
        <taxon>Bacillati</taxon>
        <taxon>Actinomycetota</taxon>
        <taxon>Actinomycetes</taxon>
        <taxon>Micrococcales</taxon>
        <taxon>Cellulomonadaceae</taxon>
        <taxon>Cellulomonas</taxon>
    </lineage>
</organism>
<keyword evidence="2" id="KW-0521">NADP</keyword>
<dbReference type="AlphaFoldDB" id="A0A512PD69"/>
<dbReference type="EMBL" id="BKAL01000006">
    <property type="protein sequence ID" value="GEP69151.1"/>
    <property type="molecule type" value="Genomic_DNA"/>
</dbReference>
<feature type="site" description="Lowers pKa of active site Tyr" evidence="6">
    <location>
        <position position="77"/>
    </location>
</feature>
<dbReference type="SUPFAM" id="SSF51430">
    <property type="entry name" value="NAD(P)-linked oxidoreductase"/>
    <property type="match status" value="1"/>
</dbReference>
<dbReference type="PROSITE" id="PS00798">
    <property type="entry name" value="ALDOKETO_REDUCTASE_1"/>
    <property type="match status" value="1"/>
</dbReference>
<dbReference type="InterPro" id="IPR036812">
    <property type="entry name" value="NAD(P)_OxRdtase_dom_sf"/>
</dbReference>
<dbReference type="InterPro" id="IPR020471">
    <property type="entry name" value="AKR"/>
</dbReference>
<evidence type="ECO:0000256" key="3">
    <source>
        <dbReference type="ARBA" id="ARBA00023002"/>
    </source>
</evidence>
<dbReference type="FunFam" id="3.20.20.100:FF:000015">
    <property type="entry name" value="Oxidoreductase, aldo/keto reductase family"/>
    <property type="match status" value="1"/>
</dbReference>
<dbReference type="InterPro" id="IPR023210">
    <property type="entry name" value="NADP_OxRdtase_dom"/>
</dbReference>
<dbReference type="Gene3D" id="3.20.20.100">
    <property type="entry name" value="NADP-dependent oxidoreductase domain"/>
    <property type="match status" value="1"/>
</dbReference>
<dbReference type="PRINTS" id="PR00069">
    <property type="entry name" value="ALDKETRDTASE"/>
</dbReference>
<name>A0A512PD69_9CELL</name>
<evidence type="ECO:0000256" key="5">
    <source>
        <dbReference type="PIRSR" id="PIRSR000097-2"/>
    </source>
</evidence>
<evidence type="ECO:0000256" key="6">
    <source>
        <dbReference type="PIRSR" id="PIRSR000097-3"/>
    </source>
</evidence>
<dbReference type="PIRSF" id="PIRSF000097">
    <property type="entry name" value="AKR"/>
    <property type="match status" value="1"/>
</dbReference>
<evidence type="ECO:0000259" key="7">
    <source>
        <dbReference type="Pfam" id="PF00248"/>
    </source>
</evidence>
<feature type="domain" description="NADP-dependent oxidoreductase" evidence="7">
    <location>
        <begin position="25"/>
        <end position="260"/>
    </location>
</feature>
<evidence type="ECO:0000313" key="9">
    <source>
        <dbReference type="Proteomes" id="UP000321798"/>
    </source>
</evidence>
<dbReference type="PANTHER" id="PTHR43827">
    <property type="entry name" value="2,5-DIKETO-D-GLUCONIC ACID REDUCTASE"/>
    <property type="match status" value="1"/>
</dbReference>
<evidence type="ECO:0000256" key="4">
    <source>
        <dbReference type="PIRSR" id="PIRSR000097-1"/>
    </source>
</evidence>
<keyword evidence="3" id="KW-0560">Oxidoreductase</keyword>
<dbReference type="Pfam" id="PF00248">
    <property type="entry name" value="Aldo_ket_red"/>
    <property type="match status" value="1"/>
</dbReference>
<keyword evidence="9" id="KW-1185">Reference proteome</keyword>
<reference evidence="8 9" key="1">
    <citation type="submission" date="2019-07" db="EMBL/GenBank/DDBJ databases">
        <title>Whole genome shotgun sequence of Cellulomonas soli NBRC 109434.</title>
        <authorList>
            <person name="Hosoyama A."/>
            <person name="Uohara A."/>
            <person name="Ohji S."/>
            <person name="Ichikawa N."/>
        </authorList>
    </citation>
    <scope>NUCLEOTIDE SEQUENCE [LARGE SCALE GENOMIC DNA]</scope>
    <source>
        <strain evidence="8 9">NBRC 109434</strain>
    </source>
</reference>
<feature type="binding site" evidence="5">
    <location>
        <position position="110"/>
    </location>
    <ligand>
        <name>substrate</name>
    </ligand>
</feature>
<protein>
    <submittedName>
        <fullName evidence="8">2,5-diketo-D-gluconic acid reductase</fullName>
    </submittedName>
</protein>
<feature type="active site" description="Proton donor" evidence="4">
    <location>
        <position position="52"/>
    </location>
</feature>
<sequence length="285" mass="31440">MTVQIPDVVLNNGVRMPILGFGVFQVPDEQTEQVVTDALAAGYRHLDTAAVYGNEAGVGRAIAASGIPRDELFVTTKLWVHDGGEDGTRRAFDASLERLGLDHLDLYLIHQPYGDVYSSWRAMQDLYAQGRVRAIGVSNFYPDRLVDLITHTDVVPAVNQVETHPFFQRADDQALMAEHGVQIEAWGPLAEGRNDIFTNPTLTEIGQAYGRSVAQVALRWLVQRGVVVIPKSVRPERMAENLDVFDFELTEGDMARIATLDTGASLAFDHRDPEFVVRIGGARIG</sequence>
<dbReference type="RefSeq" id="WP_218866687.1">
    <property type="nucleotide sequence ID" value="NZ_BAABBJ010000006.1"/>
</dbReference>
<dbReference type="InterPro" id="IPR018170">
    <property type="entry name" value="Aldo/ket_reductase_CS"/>
</dbReference>
<dbReference type="PANTHER" id="PTHR43827:SF3">
    <property type="entry name" value="NADP-DEPENDENT OXIDOREDUCTASE DOMAIN-CONTAINING PROTEIN"/>
    <property type="match status" value="1"/>
</dbReference>
<comment type="caution">
    <text evidence="8">The sequence shown here is derived from an EMBL/GenBank/DDBJ whole genome shotgun (WGS) entry which is preliminary data.</text>
</comment>
<proteinExistence type="inferred from homology"/>
<gene>
    <name evidence="8" type="ORF">CSO01_18660</name>
</gene>
<dbReference type="GO" id="GO:0016616">
    <property type="term" value="F:oxidoreductase activity, acting on the CH-OH group of donors, NAD or NADP as acceptor"/>
    <property type="evidence" value="ECO:0007669"/>
    <property type="project" value="UniProtKB-ARBA"/>
</dbReference>
<accession>A0A512PD69</accession>
<dbReference type="Proteomes" id="UP000321798">
    <property type="component" value="Unassembled WGS sequence"/>
</dbReference>
<evidence type="ECO:0000313" key="8">
    <source>
        <dbReference type="EMBL" id="GEP69151.1"/>
    </source>
</evidence>
<evidence type="ECO:0000256" key="2">
    <source>
        <dbReference type="ARBA" id="ARBA00022857"/>
    </source>
</evidence>